<dbReference type="OrthoDB" id="5465402at2"/>
<gene>
    <name evidence="1" type="ORF">BS411_06945</name>
</gene>
<accession>A0A2T7B6X0</accession>
<dbReference type="RefSeq" id="WP_075197959.1">
    <property type="nucleotide sequence ID" value="NZ_CP187984.1"/>
</dbReference>
<comment type="caution">
    <text evidence="1">The sequence shown here is derived from an EMBL/GenBank/DDBJ whole genome shotgun (WGS) entry which is preliminary data.</text>
</comment>
<reference evidence="1" key="1">
    <citation type="submission" date="2016-12" db="EMBL/GenBank/DDBJ databases">
        <title>Analysis of the Molecular Diversity Among Cronobacter Species Isolated from Filth Flies Using a Pan Genomic DNA Microarray.</title>
        <authorList>
            <person name="Pava-Ripoll M."/>
            <person name="Tall B."/>
            <person name="Farber J."/>
            <person name="Fanning S."/>
            <person name="Lehner A."/>
            <person name="Stephan R."/>
            <person name="Pagotto F."/>
            <person name="Iverson C."/>
            <person name="Ziobro G."/>
            <person name="Miller A."/>
            <person name="Pearson R."/>
            <person name="Yan Q."/>
            <person name="Kim M."/>
            <person name="Jeong S."/>
            <person name="Park J."/>
            <person name="Jun S."/>
            <person name="Choi H."/>
            <person name="Chung T."/>
            <person name="Yoo Y."/>
            <person name="Park E."/>
            <person name="Hwang S."/>
            <person name="Lee B."/>
            <person name="Sathyamoorthy V."/>
            <person name="Carter L."/>
            <person name="Mammel M."/>
            <person name="Jackson S."/>
            <person name="Kothary M."/>
            <person name="Patel I."/>
            <person name="Grim C."/>
            <person name="Gopinath G."/>
            <person name="Gangiredla J."/>
            <person name="Chase H."/>
        </authorList>
    </citation>
    <scope>NUCLEOTIDE SEQUENCE [LARGE SCALE GENOMIC DNA]</scope>
    <source>
        <strain evidence="1">MOD1-Sh41s</strain>
    </source>
</reference>
<evidence type="ECO:0000313" key="1">
    <source>
        <dbReference type="EMBL" id="PUX23651.1"/>
    </source>
</evidence>
<dbReference type="InterPro" id="IPR021283">
    <property type="entry name" value="Phage_Wedge1"/>
</dbReference>
<organism evidence="1">
    <name type="scientific">Cronobacter turicensis</name>
    <dbReference type="NCBI Taxonomy" id="413502"/>
    <lineage>
        <taxon>Bacteria</taxon>
        <taxon>Pseudomonadati</taxon>
        <taxon>Pseudomonadota</taxon>
        <taxon>Gammaproteobacteria</taxon>
        <taxon>Enterobacterales</taxon>
        <taxon>Enterobacteriaceae</taxon>
        <taxon>Cronobacter</taxon>
    </lineage>
</organism>
<sequence length="221" mass="24450">MSKYTELITNYHATKPRFFDSVDLATRHFVDSVATVQGLVEAFDIDSATGVQLDILGQWIGRSRYVKEPIKDIYFSWDDDGPGYDRGVWQGPFDPDDGFTALSDDTYRVILRAKIAINQWDGQNDSLPAILDAATAGSGLGMQIIDHQDMTVSMLIFPETTLESVSLELIAAIRMGYLTVKAAGVWSGDILVPSVGTRFFGFDMDNQYIVGFDDGAWGKNL</sequence>
<dbReference type="Pfam" id="PF11041">
    <property type="entry name" value="Phage_Wedge1"/>
    <property type="match status" value="1"/>
</dbReference>
<proteinExistence type="predicted"/>
<dbReference type="AlphaFoldDB" id="A0A2T7B6X0"/>
<name>A0A2T7B6X0_9ENTR</name>
<dbReference type="EMBL" id="MSAG01000012">
    <property type="protein sequence ID" value="PUX23651.1"/>
    <property type="molecule type" value="Genomic_DNA"/>
</dbReference>
<protein>
    <submittedName>
        <fullName evidence="1">DUF2612 domain-containing protein</fullName>
    </submittedName>
</protein>